<dbReference type="PRINTS" id="PR00371">
    <property type="entry name" value="FPNCR"/>
</dbReference>
<dbReference type="GO" id="GO:0005829">
    <property type="term" value="C:cytosol"/>
    <property type="evidence" value="ECO:0007669"/>
    <property type="project" value="TreeGrafter"/>
</dbReference>
<accession>A0A3N1NU91</accession>
<dbReference type="AlphaFoldDB" id="A0A3N1NU91"/>
<feature type="domain" description="Flavodoxin-like" evidence="6">
    <location>
        <begin position="368"/>
        <end position="505"/>
    </location>
</feature>
<dbReference type="InterPro" id="IPR008254">
    <property type="entry name" value="Flavodoxin/NO_synth"/>
</dbReference>
<dbReference type="SUPFAM" id="SSF52218">
    <property type="entry name" value="Flavoproteins"/>
    <property type="match status" value="1"/>
</dbReference>
<dbReference type="Gene3D" id="3.40.50.360">
    <property type="match status" value="1"/>
</dbReference>
<dbReference type="SUPFAM" id="SSF52343">
    <property type="entry name" value="Ferredoxin reductase-like, C-terminal NADP-linked domain"/>
    <property type="match status" value="1"/>
</dbReference>
<proteinExistence type="predicted"/>
<dbReference type="Proteomes" id="UP000268033">
    <property type="component" value="Unassembled WGS sequence"/>
</dbReference>
<gene>
    <name evidence="8" type="ORF">EDC28_108142</name>
</gene>
<evidence type="ECO:0000313" key="8">
    <source>
        <dbReference type="EMBL" id="ROQ23404.1"/>
    </source>
</evidence>
<keyword evidence="3" id="KW-0249">Electron transport</keyword>
<feature type="domain" description="FAD-binding FR-type" evidence="7">
    <location>
        <begin position="517"/>
        <end position="675"/>
    </location>
</feature>
<dbReference type="PRINTS" id="PR00369">
    <property type="entry name" value="FLAVODOXIN"/>
</dbReference>
<evidence type="ECO:0000256" key="2">
    <source>
        <dbReference type="ARBA" id="ARBA00022643"/>
    </source>
</evidence>
<feature type="transmembrane region" description="Helical" evidence="5">
    <location>
        <begin position="190"/>
        <end position="212"/>
    </location>
</feature>
<evidence type="ECO:0000313" key="9">
    <source>
        <dbReference type="Proteomes" id="UP000268033"/>
    </source>
</evidence>
<sequence>MSSKKWTQRISFRVHQWLGLASAAVLLVVGLTGALLALEDPITQLWPAPKVAVSGAVLSPPQLVPALALPGKTLSRIYLDDDPAQPGRALYFVDNSQELYWRAFNPYTGQILGPRPALSGFFAEVMAIHRWLLLPRSVGSVITGSAALCAIVLLIAGLVRRAPDRIGRLKDWLAWKKGAKGRHALWQFHALLGTWFFIPLLIMALTGPYFAFDWYRQGATSLLASQSVAKTPASETKGLNLEAAWQGYLKVRPDGHYARWQMPRGPKGALVVRYLEADAPHHHAYSFVSLDALSGKVLAHKRYSELRGGDALLANVYALHTGLYFGLAGHVIWSLAALAFGSFAVTGVWLFVVRRARPKNSQAGAADTLIAYASQSGTAAACSERLKRWLDGQGVNSHLATLATLEPAQLTQYRQVLLLAATYGEGQAPDAALAFQQRLSQGGVSLHGLEVAVLAFGDRQYQHFCAFGHWLAAQLTELGASLLLPVTEVDRGAPGAIDAWHHNLAGRLALEAAETVDDWQEAMVMANRCLNPGSQRPVHDLHLAVDGAYQAGDLLEVLPQREESWARAQLASIGLDPAALVLVDNQLLPLWQAIALHREYAPLCGLGAQDYVDQLTPLRPRTYSVASDQGPVRLMVREQRLADGGSGLASGLLASCRPGQRLKVRLRHHGSFHLPSDDKPLILLGAGTGLAPYLGFLEARQRLGHKAPLWLIFGERHAQQDDYYRAELAAFEELGLVSRLDKAWSRDQGQYVQHCLADQSDLLERYLAGGAHLYLCGALGGIGKGVSAMLDEQLGETAVAALQQQGRLHRDLY</sequence>
<dbReference type="Gene3D" id="3.40.50.80">
    <property type="entry name" value="Nucleotide-binding domain of ferredoxin-NADP reductase (FNR) module"/>
    <property type="match status" value="1"/>
</dbReference>
<keyword evidence="3" id="KW-0813">Transport</keyword>
<dbReference type="InterPro" id="IPR039261">
    <property type="entry name" value="FNR_nucleotide-bd"/>
</dbReference>
<evidence type="ECO:0000259" key="7">
    <source>
        <dbReference type="PROSITE" id="PS51384"/>
    </source>
</evidence>
<organism evidence="8 9">
    <name type="scientific">Gallaecimonas pentaromativorans</name>
    <dbReference type="NCBI Taxonomy" id="584787"/>
    <lineage>
        <taxon>Bacteria</taxon>
        <taxon>Pseudomonadati</taxon>
        <taxon>Pseudomonadota</taxon>
        <taxon>Gammaproteobacteria</taxon>
        <taxon>Enterobacterales</taxon>
        <taxon>Gallaecimonadaceae</taxon>
        <taxon>Gallaecimonas</taxon>
    </lineage>
</organism>
<protein>
    <recommendedName>
        <fullName evidence="4">NADPH--hemoprotein reductase</fullName>
        <ecNumber evidence="4">1.6.2.4</ecNumber>
    </recommendedName>
</protein>
<dbReference type="Pfam" id="PF00258">
    <property type="entry name" value="Flavodoxin_1"/>
    <property type="match status" value="1"/>
</dbReference>
<dbReference type="Pfam" id="PF03929">
    <property type="entry name" value="PepSY_TM"/>
    <property type="match status" value="1"/>
</dbReference>
<evidence type="ECO:0000259" key="6">
    <source>
        <dbReference type="PROSITE" id="PS50902"/>
    </source>
</evidence>
<dbReference type="GO" id="GO:0003958">
    <property type="term" value="F:NADPH-hemoprotein reductase activity"/>
    <property type="evidence" value="ECO:0007669"/>
    <property type="project" value="UniProtKB-EC"/>
</dbReference>
<evidence type="ECO:0000256" key="5">
    <source>
        <dbReference type="SAM" id="Phobius"/>
    </source>
</evidence>
<reference evidence="8 9" key="1">
    <citation type="submission" date="2018-11" db="EMBL/GenBank/DDBJ databases">
        <title>Genomic Encyclopedia of Type Strains, Phase IV (KMG-IV): sequencing the most valuable type-strain genomes for metagenomic binning, comparative biology and taxonomic classification.</title>
        <authorList>
            <person name="Goeker M."/>
        </authorList>
    </citation>
    <scope>NUCLEOTIDE SEQUENCE [LARGE SCALE GENOMIC DNA]</scope>
    <source>
        <strain evidence="8 9">DSM 21945</strain>
    </source>
</reference>
<dbReference type="InterPro" id="IPR001709">
    <property type="entry name" value="Flavoprot_Pyr_Nucl_cyt_Rdtase"/>
</dbReference>
<evidence type="ECO:0000256" key="1">
    <source>
        <dbReference type="ARBA" id="ARBA00022630"/>
    </source>
</evidence>
<dbReference type="EC" id="1.6.2.4" evidence="4"/>
<keyword evidence="5" id="KW-0472">Membrane</keyword>
<dbReference type="InterPro" id="IPR005625">
    <property type="entry name" value="PepSY-ass_TM"/>
</dbReference>
<dbReference type="PROSITE" id="PS50902">
    <property type="entry name" value="FLAVODOXIN_LIKE"/>
    <property type="match status" value="1"/>
</dbReference>
<dbReference type="GO" id="GO:0010181">
    <property type="term" value="F:FMN binding"/>
    <property type="evidence" value="ECO:0007669"/>
    <property type="project" value="InterPro"/>
</dbReference>
<dbReference type="EMBL" id="RJUL01000008">
    <property type="protein sequence ID" value="ROQ23404.1"/>
    <property type="molecule type" value="Genomic_DNA"/>
</dbReference>
<keyword evidence="9" id="KW-1185">Reference proteome</keyword>
<dbReference type="PROSITE" id="PS51384">
    <property type="entry name" value="FAD_FR"/>
    <property type="match status" value="1"/>
</dbReference>
<feature type="transmembrane region" description="Helical" evidence="5">
    <location>
        <begin position="138"/>
        <end position="159"/>
    </location>
</feature>
<name>A0A3N1NU91_9GAMM</name>
<keyword evidence="2" id="KW-0288">FMN</keyword>
<dbReference type="SUPFAM" id="SSF63380">
    <property type="entry name" value="Riboflavin synthase domain-like"/>
    <property type="match status" value="1"/>
</dbReference>
<dbReference type="InterPro" id="IPR001094">
    <property type="entry name" value="Flavdoxin-like"/>
</dbReference>
<evidence type="ECO:0000256" key="3">
    <source>
        <dbReference type="ARBA" id="ARBA00022982"/>
    </source>
</evidence>
<dbReference type="PANTHER" id="PTHR19384">
    <property type="entry name" value="NITRIC OXIDE SYNTHASE-RELATED"/>
    <property type="match status" value="1"/>
</dbReference>
<dbReference type="PANTHER" id="PTHR19384:SF17">
    <property type="entry name" value="NADPH--CYTOCHROME P450 REDUCTASE"/>
    <property type="match status" value="1"/>
</dbReference>
<dbReference type="InterPro" id="IPR029039">
    <property type="entry name" value="Flavoprotein-like_sf"/>
</dbReference>
<dbReference type="InterPro" id="IPR017938">
    <property type="entry name" value="Riboflavin_synthase-like_b-brl"/>
</dbReference>
<dbReference type="RefSeq" id="WP_123422197.1">
    <property type="nucleotide sequence ID" value="NZ_RJUL01000008.1"/>
</dbReference>
<feature type="transmembrane region" description="Helical" evidence="5">
    <location>
        <begin position="331"/>
        <end position="352"/>
    </location>
</feature>
<dbReference type="InterPro" id="IPR017927">
    <property type="entry name" value="FAD-bd_FR_type"/>
</dbReference>
<comment type="caution">
    <text evidence="8">The sequence shown here is derived from an EMBL/GenBank/DDBJ whole genome shotgun (WGS) entry which is preliminary data.</text>
</comment>
<keyword evidence="5" id="KW-1133">Transmembrane helix</keyword>
<dbReference type="Pfam" id="PF00175">
    <property type="entry name" value="NAD_binding_1"/>
    <property type="match status" value="1"/>
</dbReference>
<dbReference type="InterPro" id="IPR001433">
    <property type="entry name" value="OxRdtase_FAD/NAD-bd"/>
</dbReference>
<dbReference type="GO" id="GO:0050660">
    <property type="term" value="F:flavin adenine dinucleotide binding"/>
    <property type="evidence" value="ECO:0007669"/>
    <property type="project" value="TreeGrafter"/>
</dbReference>
<keyword evidence="1" id="KW-0285">Flavoprotein</keyword>
<dbReference type="STRING" id="584787.GCA_001247655_03847"/>
<keyword evidence="5" id="KW-0812">Transmembrane</keyword>
<evidence type="ECO:0000256" key="4">
    <source>
        <dbReference type="ARBA" id="ARBA00023797"/>
    </source>
</evidence>